<dbReference type="PROSITE" id="PS51232">
    <property type="entry name" value="GBD_FH3"/>
    <property type="match status" value="1"/>
</dbReference>
<dbReference type="InterPro" id="IPR011989">
    <property type="entry name" value="ARM-like"/>
</dbReference>
<dbReference type="GO" id="GO:1903475">
    <property type="term" value="P:mitotic actomyosin contractile ring assembly"/>
    <property type="evidence" value="ECO:0007669"/>
    <property type="project" value="TreeGrafter"/>
</dbReference>
<feature type="compositionally biased region" description="Polar residues" evidence="3">
    <location>
        <begin position="197"/>
        <end position="214"/>
    </location>
</feature>
<feature type="compositionally biased region" description="Low complexity" evidence="3">
    <location>
        <begin position="894"/>
        <end position="907"/>
    </location>
</feature>
<feature type="compositionally biased region" description="Polar residues" evidence="3">
    <location>
        <begin position="150"/>
        <end position="174"/>
    </location>
</feature>
<dbReference type="InterPro" id="IPR010472">
    <property type="entry name" value="FH3_dom"/>
</dbReference>
<evidence type="ECO:0000259" key="4">
    <source>
        <dbReference type="PROSITE" id="PS51232"/>
    </source>
</evidence>
<evidence type="ECO:0000313" key="6">
    <source>
        <dbReference type="Proteomes" id="UP000237438"/>
    </source>
</evidence>
<dbReference type="Proteomes" id="UP000237438">
    <property type="component" value="Unassembled WGS sequence"/>
</dbReference>
<dbReference type="STRING" id="225359.A0A2S4PP09"/>
<comment type="similarity">
    <text evidence="1">Belongs to the formin homology family. BNI1 subfamily.</text>
</comment>
<dbReference type="PANTHER" id="PTHR47102">
    <property type="entry name" value="PROTEIN BNI1"/>
    <property type="match status" value="1"/>
</dbReference>
<gene>
    <name evidence="5" type="ORF">EPUL_005940</name>
</gene>
<dbReference type="OrthoDB" id="1104827at2759"/>
<feature type="region of interest" description="Disordered" evidence="3">
    <location>
        <begin position="964"/>
        <end position="1009"/>
    </location>
</feature>
<dbReference type="GO" id="GO:0003779">
    <property type="term" value="F:actin binding"/>
    <property type="evidence" value="ECO:0007669"/>
    <property type="project" value="InterPro"/>
</dbReference>
<feature type="region of interest" description="Disordered" evidence="3">
    <location>
        <begin position="884"/>
        <end position="934"/>
    </location>
</feature>
<dbReference type="SMART" id="SM01139">
    <property type="entry name" value="Drf_FH3"/>
    <property type="match status" value="1"/>
</dbReference>
<sequence length="1099" mass="123110">MSSEFKQRSTPSGMSLFSLSRSRQKHKRSTSDEILGIDLEKSRSDSSKSTRSARHTRNSSSTLSAEDRSITLGMDQSGINMIPSVITSISYESITADMRSPISVEFLPRGDQMPMTRRDPQLHQISKTDGALYSSGNRSNVSMALNEGKIQQQHRGPTRVNGSNLSVGQNSKYDSFSTSSTAQSSTYGRNSSDHSSLDSTNERSSVFSTGSSRTGYAITQQSTVTANLSPHIHANRDSNRLGRVTSVPQSILEPPSPTKPNDDRLIEEEFLSLMQKRGWHNLPEQARRQMMAYPPEKKWTLVYQDRLTEYQGEQKRRAAIRGNFQQGQTGRDMEFIPNADEEGTPEWFVKKVMQNNITAKQLQSLAVSLRTQPIGWVQIFIECQGQIALTNVLGKINRRQAQGPVPLDGSISEKDHDREYEILKCLKALMNNRYGADDALAHQQVIVALASSLISPRLTSRKLVSEILTFLCHWGNGQGHLKVIQALDFIKTQTGENGRFDAWMRVVEVTIDGRGKMGSLVGASDELRNGGIGMENLLMEYAVATLLLINMIVDAPEKDLQLRVHIRAQFMACGIKRILTKMEAFQYEVIDKQVERFRTNEIIDYEDLLEHDNNSNKDSTEVDVKDLNDPNQIVDAIMQKVRGSRTQDYFISSLQHLLLIRNTQEEEQLRMFQLVDSMLTYVAMDRRLPDMDLKQSLNFTVRSLLDKLHTDSEARQALDEAMEARQIASSAMAERDEMKAYIELGADGLVAKLQKQIEEQSDIIHILKRQTDTLKSEIENMTNVRAKEVQQNELETRELYLMLRDAQDVAMSSAAKVNKQSKGSKGSIEELDVKKTNGIINREKLMDRLEMQIERQKTQLKLEGRLWADAINPSDRLRALREEMEANEAESDISATTKDYTKSTSDSLVRQVKSETGDTSSKNSRVHSQIQKNIASESSDTVILNKTKQSPDYLDEMKNTVKKYDASEDEDTDNDGTTTGASHPSIDSNLPKTPTNNLPVSKKDTRKSKTFSIETSLIKNENIPQDDMISLIEGKANTQLISSDLQSSTLPISQDKIIASTPVPPPPPPPPPPPIPQTTQATSTPPPPPPPPPPPYLLS</sequence>
<feature type="compositionally biased region" description="Low complexity" evidence="3">
    <location>
        <begin position="175"/>
        <end position="186"/>
    </location>
</feature>
<dbReference type="InterPro" id="IPR051661">
    <property type="entry name" value="Actin_filament_regulator"/>
</dbReference>
<dbReference type="InterPro" id="IPR014768">
    <property type="entry name" value="GBD/FH3_dom"/>
</dbReference>
<dbReference type="PANTHER" id="PTHR47102:SF2">
    <property type="entry name" value="PROTEIN BNI1"/>
    <property type="match status" value="1"/>
</dbReference>
<dbReference type="FunFam" id="1.10.238.150:FF:000003">
    <property type="entry name" value="Cytokinesis protein SepA"/>
    <property type="match status" value="1"/>
</dbReference>
<dbReference type="FunFam" id="1.25.10.10:FF:000291">
    <property type="entry name" value="Cytokinesis protein sepA"/>
    <property type="match status" value="1"/>
</dbReference>
<evidence type="ECO:0000256" key="2">
    <source>
        <dbReference type="SAM" id="Coils"/>
    </source>
</evidence>
<feature type="compositionally biased region" description="Polar residues" evidence="3">
    <location>
        <begin position="917"/>
        <end position="934"/>
    </location>
</feature>
<feature type="compositionally biased region" description="Polar residues" evidence="3">
    <location>
        <begin position="1"/>
        <end position="21"/>
    </location>
</feature>
<dbReference type="SMART" id="SM01140">
    <property type="entry name" value="Drf_GBD"/>
    <property type="match status" value="1"/>
</dbReference>
<dbReference type="GO" id="GO:0051017">
    <property type="term" value="P:actin filament bundle assembly"/>
    <property type="evidence" value="ECO:0007669"/>
    <property type="project" value="TreeGrafter"/>
</dbReference>
<feature type="region of interest" description="Disordered" evidence="3">
    <location>
        <begin position="1"/>
        <end position="69"/>
    </location>
</feature>
<feature type="compositionally biased region" description="Pro residues" evidence="3">
    <location>
        <begin position="1084"/>
        <end position="1099"/>
    </location>
</feature>
<dbReference type="InterPro" id="IPR010473">
    <property type="entry name" value="GTPase-bd"/>
</dbReference>
<proteinExistence type="inferred from homology"/>
<protein>
    <recommendedName>
        <fullName evidence="4">GBD/FH3 domain-containing protein</fullName>
    </recommendedName>
</protein>
<evidence type="ECO:0000256" key="1">
    <source>
        <dbReference type="ARBA" id="ARBA00037935"/>
    </source>
</evidence>
<comment type="caution">
    <text evidence="5">The sequence shown here is derived from an EMBL/GenBank/DDBJ whole genome shotgun (WGS) entry which is preliminary data.</text>
</comment>
<keyword evidence="6" id="KW-1185">Reference proteome</keyword>
<feature type="coiled-coil region" evidence="2">
    <location>
        <begin position="750"/>
        <end position="784"/>
    </location>
</feature>
<feature type="compositionally biased region" description="Pro residues" evidence="3">
    <location>
        <begin position="1062"/>
        <end position="1076"/>
    </location>
</feature>
<dbReference type="GO" id="GO:0043332">
    <property type="term" value="C:mating projection tip"/>
    <property type="evidence" value="ECO:0007669"/>
    <property type="project" value="TreeGrafter"/>
</dbReference>
<keyword evidence="2" id="KW-0175">Coiled coil</keyword>
<dbReference type="Gene3D" id="1.10.238.150">
    <property type="entry name" value="Formin, FH3 diaphanous domain"/>
    <property type="match status" value="1"/>
</dbReference>
<feature type="domain" description="GBD/FH3" evidence="4">
    <location>
        <begin position="258"/>
        <end position="690"/>
    </location>
</feature>
<organism evidence="5 6">
    <name type="scientific">Erysiphe pulchra</name>
    <dbReference type="NCBI Taxonomy" id="225359"/>
    <lineage>
        <taxon>Eukaryota</taxon>
        <taxon>Fungi</taxon>
        <taxon>Dikarya</taxon>
        <taxon>Ascomycota</taxon>
        <taxon>Pezizomycotina</taxon>
        <taxon>Leotiomycetes</taxon>
        <taxon>Erysiphales</taxon>
        <taxon>Erysiphaceae</taxon>
        <taxon>Erysiphe</taxon>
    </lineage>
</organism>
<evidence type="ECO:0000313" key="5">
    <source>
        <dbReference type="EMBL" id="POS83767.1"/>
    </source>
</evidence>
<dbReference type="EMBL" id="PEDP01001368">
    <property type="protein sequence ID" value="POS83767.1"/>
    <property type="molecule type" value="Genomic_DNA"/>
</dbReference>
<dbReference type="Pfam" id="PF06367">
    <property type="entry name" value="Drf_FH3"/>
    <property type="match status" value="1"/>
</dbReference>
<evidence type="ECO:0000256" key="3">
    <source>
        <dbReference type="SAM" id="MobiDB-lite"/>
    </source>
</evidence>
<dbReference type="InterPro" id="IPR016024">
    <property type="entry name" value="ARM-type_fold"/>
</dbReference>
<reference evidence="5 6" key="1">
    <citation type="submission" date="2017-10" db="EMBL/GenBank/DDBJ databases">
        <title>Development of genomic resources for the powdery mildew, Erysiphe pulchra.</title>
        <authorList>
            <person name="Wadl P.A."/>
            <person name="Mack B.M."/>
            <person name="Moore G."/>
            <person name="Beltz S.B."/>
        </authorList>
    </citation>
    <scope>NUCLEOTIDE SEQUENCE [LARGE SCALE GENOMIC DNA]</scope>
    <source>
        <strain evidence="5">Cflorida</strain>
    </source>
</reference>
<dbReference type="GO" id="GO:0032153">
    <property type="term" value="C:cell division site"/>
    <property type="evidence" value="ECO:0007669"/>
    <property type="project" value="UniProtKB-ARBA"/>
</dbReference>
<dbReference type="Pfam" id="PF06371">
    <property type="entry name" value="Drf_GBD"/>
    <property type="match status" value="1"/>
</dbReference>
<dbReference type="SUPFAM" id="SSF48371">
    <property type="entry name" value="ARM repeat"/>
    <property type="match status" value="1"/>
</dbReference>
<dbReference type="GO" id="GO:0031267">
    <property type="term" value="F:small GTPase binding"/>
    <property type="evidence" value="ECO:0007669"/>
    <property type="project" value="InterPro"/>
</dbReference>
<feature type="compositionally biased region" description="Basic and acidic residues" evidence="3">
    <location>
        <begin position="38"/>
        <end position="48"/>
    </location>
</feature>
<accession>A0A2S4PP09</accession>
<dbReference type="AlphaFoldDB" id="A0A2S4PP09"/>
<name>A0A2S4PP09_9PEZI</name>
<dbReference type="GO" id="GO:0015629">
    <property type="term" value="C:actin cytoskeleton"/>
    <property type="evidence" value="ECO:0007669"/>
    <property type="project" value="UniProtKB-ARBA"/>
</dbReference>
<feature type="region of interest" description="Disordered" evidence="3">
    <location>
        <begin position="150"/>
        <end position="214"/>
    </location>
</feature>
<dbReference type="GO" id="GO:0051016">
    <property type="term" value="P:barbed-end actin filament capping"/>
    <property type="evidence" value="ECO:0007669"/>
    <property type="project" value="TreeGrafter"/>
</dbReference>
<dbReference type="Gene3D" id="1.25.10.10">
    <property type="entry name" value="Leucine-rich Repeat Variant"/>
    <property type="match status" value="1"/>
</dbReference>
<dbReference type="GO" id="GO:0005938">
    <property type="term" value="C:cell cortex"/>
    <property type="evidence" value="ECO:0007669"/>
    <property type="project" value="UniProtKB-ARBA"/>
</dbReference>
<feature type="compositionally biased region" description="Polar residues" evidence="3">
    <location>
        <begin position="981"/>
        <end position="999"/>
    </location>
</feature>
<feature type="region of interest" description="Disordered" evidence="3">
    <location>
        <begin position="1049"/>
        <end position="1099"/>
    </location>
</feature>